<dbReference type="Proteomes" id="UP000184221">
    <property type="component" value="Unassembled WGS sequence"/>
</dbReference>
<feature type="domain" description="N-acetyltransferase" evidence="3">
    <location>
        <begin position="6"/>
        <end position="152"/>
    </location>
</feature>
<dbReference type="PANTHER" id="PTHR43877:SF2">
    <property type="entry name" value="AMINOALKYLPHOSPHONATE N-ACETYLTRANSFERASE-RELATED"/>
    <property type="match status" value="1"/>
</dbReference>
<evidence type="ECO:0000256" key="1">
    <source>
        <dbReference type="ARBA" id="ARBA00022679"/>
    </source>
</evidence>
<dbReference type="CDD" id="cd04301">
    <property type="entry name" value="NAT_SF"/>
    <property type="match status" value="1"/>
</dbReference>
<dbReference type="PROSITE" id="PS51186">
    <property type="entry name" value="GNAT"/>
    <property type="match status" value="1"/>
</dbReference>
<dbReference type="AlphaFoldDB" id="A0A1M5W7M3"/>
<name>A0A1M5W7M3_9RHOB</name>
<dbReference type="InterPro" id="IPR016181">
    <property type="entry name" value="Acyl_CoA_acyltransferase"/>
</dbReference>
<sequence>MTDTAIVLRRASMSDLEQIKVCAVAAYAPYIPAIGRPPAPMVADFAALIDRQCVVVAMSGQDLAGFAVFFPRGADMFLENVAVDPRYTGQGLGRRLIEACESDARRAGLSRVTLYTNEKMLGNLTLYPYLGYAETDRRTEDGFNRVYFAKDL</sequence>
<dbReference type="Gene3D" id="3.40.630.30">
    <property type="match status" value="1"/>
</dbReference>
<dbReference type="PANTHER" id="PTHR43877">
    <property type="entry name" value="AMINOALKYLPHOSPHONATE N-ACETYLTRANSFERASE-RELATED-RELATED"/>
    <property type="match status" value="1"/>
</dbReference>
<dbReference type="EMBL" id="FQXC01000004">
    <property type="protein sequence ID" value="SHH83193.1"/>
    <property type="molecule type" value="Genomic_DNA"/>
</dbReference>
<dbReference type="InterPro" id="IPR050832">
    <property type="entry name" value="Bact_Acetyltransf"/>
</dbReference>
<keyword evidence="1 4" id="KW-0808">Transferase</keyword>
<keyword evidence="5" id="KW-1185">Reference proteome</keyword>
<proteinExistence type="predicted"/>
<organism evidence="4 5">
    <name type="scientific">Marivita hallyeonensis</name>
    <dbReference type="NCBI Taxonomy" id="996342"/>
    <lineage>
        <taxon>Bacteria</taxon>
        <taxon>Pseudomonadati</taxon>
        <taxon>Pseudomonadota</taxon>
        <taxon>Alphaproteobacteria</taxon>
        <taxon>Rhodobacterales</taxon>
        <taxon>Roseobacteraceae</taxon>
        <taxon>Marivita</taxon>
    </lineage>
</organism>
<protein>
    <submittedName>
        <fullName evidence="4">Acetyltransferase (GNAT) family protein</fullName>
    </submittedName>
</protein>
<accession>A0A1M5W7M3</accession>
<evidence type="ECO:0000256" key="2">
    <source>
        <dbReference type="ARBA" id="ARBA00023315"/>
    </source>
</evidence>
<dbReference type="STRING" id="996342.SAMN05443551_3290"/>
<dbReference type="RefSeq" id="WP_072779131.1">
    <property type="nucleotide sequence ID" value="NZ_FQXC01000004.1"/>
</dbReference>
<reference evidence="4 5" key="1">
    <citation type="submission" date="2016-11" db="EMBL/GenBank/DDBJ databases">
        <authorList>
            <person name="Jaros S."/>
            <person name="Januszkiewicz K."/>
            <person name="Wedrychowicz H."/>
        </authorList>
    </citation>
    <scope>NUCLEOTIDE SEQUENCE [LARGE SCALE GENOMIC DNA]</scope>
    <source>
        <strain evidence="4 5">DSM 29431</strain>
    </source>
</reference>
<keyword evidence="2" id="KW-0012">Acyltransferase</keyword>
<dbReference type="OrthoDB" id="281808at2"/>
<dbReference type="SUPFAM" id="SSF55729">
    <property type="entry name" value="Acyl-CoA N-acyltransferases (Nat)"/>
    <property type="match status" value="1"/>
</dbReference>
<dbReference type="Pfam" id="PF00583">
    <property type="entry name" value="Acetyltransf_1"/>
    <property type="match status" value="1"/>
</dbReference>
<dbReference type="InterPro" id="IPR000182">
    <property type="entry name" value="GNAT_dom"/>
</dbReference>
<dbReference type="GO" id="GO:0016747">
    <property type="term" value="F:acyltransferase activity, transferring groups other than amino-acyl groups"/>
    <property type="evidence" value="ECO:0007669"/>
    <property type="project" value="InterPro"/>
</dbReference>
<evidence type="ECO:0000313" key="5">
    <source>
        <dbReference type="Proteomes" id="UP000184221"/>
    </source>
</evidence>
<gene>
    <name evidence="4" type="ORF">SAMN05443551_3290</name>
</gene>
<evidence type="ECO:0000259" key="3">
    <source>
        <dbReference type="PROSITE" id="PS51186"/>
    </source>
</evidence>
<evidence type="ECO:0000313" key="4">
    <source>
        <dbReference type="EMBL" id="SHH83193.1"/>
    </source>
</evidence>